<feature type="compositionally biased region" description="Polar residues" evidence="2">
    <location>
        <begin position="1"/>
        <end position="10"/>
    </location>
</feature>
<evidence type="ECO:0000256" key="1">
    <source>
        <dbReference type="ARBA" id="ARBA00023002"/>
    </source>
</evidence>
<evidence type="ECO:0000313" key="5">
    <source>
        <dbReference type="Proteomes" id="UP001595957"/>
    </source>
</evidence>
<dbReference type="EMBL" id="JBHSFZ010000058">
    <property type="protein sequence ID" value="MFC4595831.1"/>
    <property type="molecule type" value="Genomic_DNA"/>
</dbReference>
<evidence type="ECO:0000259" key="3">
    <source>
        <dbReference type="SMART" id="SM00829"/>
    </source>
</evidence>
<dbReference type="SMART" id="SM00829">
    <property type="entry name" value="PKS_ER"/>
    <property type="match status" value="1"/>
</dbReference>
<feature type="domain" description="Enoyl reductase (ER)" evidence="3">
    <location>
        <begin position="19"/>
        <end position="337"/>
    </location>
</feature>
<sequence length="355" mass="37412">MGRESWTSQRIALRRHPDGRVSPTDFAVEDQPIPQPGDGEFLVRILAVSVDPMLRIFIDPAPMAGAMPPMPVGSTVPGAAVGEIVETRHSDFAIGDIVEGRFGWQHFALSNGAGVNRVDARLGAPENALAIGGLPGFTAYAGLEVADLKPGQTILVSGAAGAVGSAVGALVKARGIRAVGIAGGEEKRRYLLDNGYDAVADRLAPDFKEQLAQALPQGANVYFDNVGGPMLADILPVMAPGGLILVCGLMAGYQGDEQTGRDNLPALLRAIMFKGLRIQAFSQYGKDALRPAFDDEVAELVGSGKVKPQLHIEQGLERLPHALAGLFERSVPGKVVVRVAEPSDAVPTKIFEESE</sequence>
<dbReference type="Gene3D" id="3.90.180.10">
    <property type="entry name" value="Medium-chain alcohol dehydrogenases, catalytic domain"/>
    <property type="match status" value="1"/>
</dbReference>
<reference evidence="5" key="1">
    <citation type="journal article" date="2019" name="Int. J. Syst. Evol. Microbiol.">
        <title>The Global Catalogue of Microorganisms (GCM) 10K type strain sequencing project: providing services to taxonomists for standard genome sequencing and annotation.</title>
        <authorList>
            <consortium name="The Broad Institute Genomics Platform"/>
            <consortium name="The Broad Institute Genome Sequencing Center for Infectious Disease"/>
            <person name="Wu L."/>
            <person name="Ma J."/>
        </authorList>
    </citation>
    <scope>NUCLEOTIDE SEQUENCE [LARGE SCALE GENOMIC DNA]</scope>
    <source>
        <strain evidence="5">NBRC 103632</strain>
    </source>
</reference>
<feature type="region of interest" description="Disordered" evidence="2">
    <location>
        <begin position="1"/>
        <end position="33"/>
    </location>
</feature>
<proteinExistence type="predicted"/>
<dbReference type="RefSeq" id="WP_380806516.1">
    <property type="nucleotide sequence ID" value="NZ_JBHSFZ010000058.1"/>
</dbReference>
<dbReference type="Proteomes" id="UP001595957">
    <property type="component" value="Unassembled WGS sequence"/>
</dbReference>
<dbReference type="InterPro" id="IPR041694">
    <property type="entry name" value="ADH_N_2"/>
</dbReference>
<evidence type="ECO:0000313" key="4">
    <source>
        <dbReference type="EMBL" id="MFC4595831.1"/>
    </source>
</evidence>
<dbReference type="Pfam" id="PF00107">
    <property type="entry name" value="ADH_zinc_N"/>
    <property type="match status" value="1"/>
</dbReference>
<dbReference type="InterPro" id="IPR011032">
    <property type="entry name" value="GroES-like_sf"/>
</dbReference>
<keyword evidence="5" id="KW-1185">Reference proteome</keyword>
<accession>A0ABV9F523</accession>
<dbReference type="CDD" id="cd05288">
    <property type="entry name" value="PGDH"/>
    <property type="match status" value="1"/>
</dbReference>
<dbReference type="SUPFAM" id="SSF51735">
    <property type="entry name" value="NAD(P)-binding Rossmann-fold domains"/>
    <property type="match status" value="1"/>
</dbReference>
<dbReference type="InterPro" id="IPR036291">
    <property type="entry name" value="NAD(P)-bd_dom_sf"/>
</dbReference>
<organism evidence="4 5">
    <name type="scientific">Sphingobium tyrosinilyticum</name>
    <dbReference type="NCBI Taxonomy" id="2715436"/>
    <lineage>
        <taxon>Bacteria</taxon>
        <taxon>Pseudomonadati</taxon>
        <taxon>Pseudomonadota</taxon>
        <taxon>Alphaproteobacteria</taxon>
        <taxon>Sphingomonadales</taxon>
        <taxon>Sphingomonadaceae</taxon>
        <taxon>Sphingobium</taxon>
    </lineage>
</organism>
<comment type="caution">
    <text evidence="4">The sequence shown here is derived from an EMBL/GenBank/DDBJ whole genome shotgun (WGS) entry which is preliminary data.</text>
</comment>
<dbReference type="InterPro" id="IPR045010">
    <property type="entry name" value="MDR_fam"/>
</dbReference>
<dbReference type="InterPro" id="IPR020843">
    <property type="entry name" value="ER"/>
</dbReference>
<dbReference type="SUPFAM" id="SSF50129">
    <property type="entry name" value="GroES-like"/>
    <property type="match status" value="1"/>
</dbReference>
<dbReference type="Gene3D" id="3.40.50.720">
    <property type="entry name" value="NAD(P)-binding Rossmann-like Domain"/>
    <property type="match status" value="1"/>
</dbReference>
<protein>
    <submittedName>
        <fullName evidence="4">Zinc-binding dehydrogenase</fullName>
    </submittedName>
</protein>
<gene>
    <name evidence="4" type="ORF">ACFO3E_16845</name>
</gene>
<dbReference type="PANTHER" id="PTHR43205:SF7">
    <property type="entry name" value="PROSTAGLANDIN REDUCTASE 1"/>
    <property type="match status" value="1"/>
</dbReference>
<name>A0ABV9F523_9SPHN</name>
<keyword evidence="1" id="KW-0560">Oxidoreductase</keyword>
<dbReference type="PANTHER" id="PTHR43205">
    <property type="entry name" value="PROSTAGLANDIN REDUCTASE"/>
    <property type="match status" value="1"/>
</dbReference>
<dbReference type="InterPro" id="IPR013149">
    <property type="entry name" value="ADH-like_C"/>
</dbReference>
<dbReference type="Pfam" id="PF16884">
    <property type="entry name" value="ADH_N_2"/>
    <property type="match status" value="1"/>
</dbReference>
<evidence type="ECO:0000256" key="2">
    <source>
        <dbReference type="SAM" id="MobiDB-lite"/>
    </source>
</evidence>